<evidence type="ECO:0000313" key="2">
    <source>
        <dbReference type="Proteomes" id="UP000682892"/>
    </source>
</evidence>
<reference evidence="1" key="2">
    <citation type="journal article" date="2007" name="Science">
        <title>Genome sequence of Aedes aegypti, a major arbovirus vector.</title>
        <authorList>
            <person name="Nene V."/>
            <person name="Wortman J.R."/>
            <person name="Lawson D."/>
            <person name="Haas B."/>
            <person name="Kodira C."/>
            <person name="Tu Z.J."/>
            <person name="Loftus B."/>
            <person name="Xi Z."/>
            <person name="Megy K."/>
            <person name="Grabherr M."/>
            <person name="Ren Q."/>
            <person name="Zdobnov E.M."/>
            <person name="Lobo N.F."/>
            <person name="Campbell K.S."/>
            <person name="Brown S.E."/>
            <person name="Bonaldo M.F."/>
            <person name="Zhu J."/>
            <person name="Sinkins S.P."/>
            <person name="Hogenkamp D.G."/>
            <person name="Amedeo P."/>
            <person name="Arensburger P."/>
            <person name="Atkinson P.W."/>
            <person name="Bidwell S."/>
            <person name="Biedler J."/>
            <person name="Birney E."/>
            <person name="Bruggner R.V."/>
            <person name="Costas J."/>
            <person name="Coy M.R."/>
            <person name="Crabtree J."/>
            <person name="Crawford M."/>
            <person name="Debruyn B."/>
            <person name="Decaprio D."/>
            <person name="Eiglmeier K."/>
            <person name="Eisenstadt E."/>
            <person name="El-Dorry H."/>
            <person name="Gelbart W.M."/>
            <person name="Gomes S.L."/>
            <person name="Hammond M."/>
            <person name="Hannick L.I."/>
            <person name="Hogan J.R."/>
            <person name="Holmes M.H."/>
            <person name="Jaffe D."/>
            <person name="Johnston J.S."/>
            <person name="Kennedy R.C."/>
            <person name="Koo H."/>
            <person name="Kravitz S."/>
            <person name="Kriventseva E.V."/>
            <person name="Kulp D."/>
            <person name="Labutti K."/>
            <person name="Lee E."/>
            <person name="Li S."/>
            <person name="Lovin D.D."/>
            <person name="Mao C."/>
            <person name="Mauceli E."/>
            <person name="Menck C.F."/>
            <person name="Miller J.R."/>
            <person name="Montgomery P."/>
            <person name="Mori A."/>
            <person name="Nascimento A.L."/>
            <person name="Naveira H.F."/>
            <person name="Nusbaum C."/>
            <person name="O'leary S."/>
            <person name="Orvis J."/>
            <person name="Pertea M."/>
            <person name="Quesneville H."/>
            <person name="Reidenbach K.R."/>
            <person name="Rogers Y.H."/>
            <person name="Roth C.W."/>
            <person name="Schneider J.R."/>
            <person name="Schatz M."/>
            <person name="Shumway M."/>
            <person name="Stanke M."/>
            <person name="Stinson E.O."/>
            <person name="Tubio J.M."/>
            <person name="Vanzee J.P."/>
            <person name="Verjovski-Almeida S."/>
            <person name="Werner D."/>
            <person name="White O."/>
            <person name="Wyder S."/>
            <person name="Zeng Q."/>
            <person name="Zhao Q."/>
            <person name="Zhao Y."/>
            <person name="Hill C.A."/>
            <person name="Raikhel A.S."/>
            <person name="Soares M.B."/>
            <person name="Knudson D.L."/>
            <person name="Lee N.H."/>
            <person name="Galagan J."/>
            <person name="Salzberg S.L."/>
            <person name="Paulsen I.T."/>
            <person name="Dimopoulos G."/>
            <person name="Collins F.H."/>
            <person name="Birren B."/>
            <person name="Fraser-Liggett C.M."/>
            <person name="Severson D.W."/>
        </authorList>
    </citation>
    <scope>NUCLEOTIDE SEQUENCE [LARGE SCALE GENOMIC DNA]</scope>
    <source>
        <strain evidence="1">Liverpool</strain>
    </source>
</reference>
<sequence>METNIQSRIALGQEQMFDSVGAHIHIRYTSTLKKETIERVC</sequence>
<gene>
    <name evidence="1" type="ORF">AaeL_AAEL017248</name>
</gene>
<name>J9HG12_AEDAE</name>
<dbReference type="PaxDb" id="7159-AAEL017248-PA"/>
<reference evidence="1" key="3">
    <citation type="submission" date="2012-09" db="EMBL/GenBank/DDBJ databases">
        <authorList>
            <consortium name="VectorBase"/>
        </authorList>
    </citation>
    <scope>NUCLEOTIDE SEQUENCE</scope>
    <source>
        <strain evidence="1">Liverpool</strain>
    </source>
</reference>
<dbReference type="HOGENOM" id="CLU_3279839_0_0_1"/>
<dbReference type="AlphaFoldDB" id="J9HG12"/>
<dbReference type="EMBL" id="CH477540">
    <property type="protein sequence ID" value="EJY57782.1"/>
    <property type="molecule type" value="Genomic_DNA"/>
</dbReference>
<reference evidence="1" key="1">
    <citation type="submission" date="2005-10" db="EMBL/GenBank/DDBJ databases">
        <authorList>
            <person name="Loftus B.J."/>
            <person name="Nene V.M."/>
            <person name="Hannick L.I."/>
            <person name="Bidwell S."/>
            <person name="Haas B."/>
            <person name="Amedeo P."/>
            <person name="Orvis J."/>
            <person name="Wortman J.R."/>
            <person name="White O.R."/>
            <person name="Salzberg S."/>
            <person name="Shumway M."/>
            <person name="Koo H."/>
            <person name="Zhao Y."/>
            <person name="Holmes M."/>
            <person name="Miller J."/>
            <person name="Schatz M."/>
            <person name="Pop M."/>
            <person name="Pai G."/>
            <person name="Utterback T."/>
            <person name="Rogers Y.-H."/>
            <person name="Kravitz S."/>
            <person name="Fraser C.M."/>
        </authorList>
    </citation>
    <scope>NUCLEOTIDE SEQUENCE</scope>
    <source>
        <strain evidence="1">Liverpool</strain>
    </source>
</reference>
<evidence type="ECO:0000313" key="1">
    <source>
        <dbReference type="EMBL" id="EJY57782.1"/>
    </source>
</evidence>
<proteinExistence type="predicted"/>
<dbReference type="Proteomes" id="UP000682892">
    <property type="component" value="Unassembled WGS sequence"/>
</dbReference>
<organism evidence="1 2">
    <name type="scientific">Aedes aegypti</name>
    <name type="common">Yellowfever mosquito</name>
    <name type="synonym">Culex aegypti</name>
    <dbReference type="NCBI Taxonomy" id="7159"/>
    <lineage>
        <taxon>Eukaryota</taxon>
        <taxon>Metazoa</taxon>
        <taxon>Ecdysozoa</taxon>
        <taxon>Arthropoda</taxon>
        <taxon>Hexapoda</taxon>
        <taxon>Insecta</taxon>
        <taxon>Pterygota</taxon>
        <taxon>Neoptera</taxon>
        <taxon>Endopterygota</taxon>
        <taxon>Diptera</taxon>
        <taxon>Nematocera</taxon>
        <taxon>Culicoidea</taxon>
        <taxon>Culicidae</taxon>
        <taxon>Culicinae</taxon>
        <taxon>Aedini</taxon>
        <taxon>Aedes</taxon>
        <taxon>Stegomyia</taxon>
    </lineage>
</organism>
<protein>
    <submittedName>
        <fullName evidence="1">AAEL017248-PA</fullName>
    </submittedName>
</protein>
<accession>J9HG12</accession>